<dbReference type="PANTHER" id="PTHR11987">
    <property type="entry name" value="ALPHA-2,8-SIALYLTRANSFERASE"/>
    <property type="match status" value="1"/>
</dbReference>
<evidence type="ECO:0000256" key="7">
    <source>
        <dbReference type="ARBA" id="ARBA00022989"/>
    </source>
</evidence>
<dbReference type="InterPro" id="IPR038578">
    <property type="entry name" value="GT29-like_sf"/>
</dbReference>
<sequence>MLALLLAPMRQCNPQRISVSQTCVTSLSSRALPHEGCSLSFAGPAFSPVLPTARLGSTAVRPRCAVVASSGAMMGSQCGPAVDAHEIVFRMNFADTSSHQADVGARTTVQLVNSHNGRQLSAGADSVNNTIRVNATRAARARLRVCADNVSLLFYSDEWVKGGPMPDNDARLVALLNQMNKCVVPPPFGTLKAFKLSESLAKRHRSGAIVDVFRYAMEDYSARAVTTSNVHHTLVDKPAAKERSKAFKCPSAGFYAVHAALLLCSSVSLFGFQDNPQKTFHYWGNQSASDASGSRRFHNFEAEHDYYQRRLKDSARVCVAPRKAATKRPK</sequence>
<evidence type="ECO:0000256" key="5">
    <source>
        <dbReference type="ARBA" id="ARBA00022692"/>
    </source>
</evidence>
<dbReference type="EMBL" id="HBIR01061611">
    <property type="protein sequence ID" value="CAE0600729.1"/>
    <property type="molecule type" value="Transcribed_RNA"/>
</dbReference>
<keyword evidence="10" id="KW-0325">Glycoprotein</keyword>
<dbReference type="GO" id="GO:0008373">
    <property type="term" value="F:sialyltransferase activity"/>
    <property type="evidence" value="ECO:0007669"/>
    <property type="project" value="InterPro"/>
</dbReference>
<evidence type="ECO:0000256" key="9">
    <source>
        <dbReference type="ARBA" id="ARBA00023136"/>
    </source>
</evidence>
<keyword evidence="9" id="KW-0472">Membrane</keyword>
<evidence type="ECO:0000256" key="6">
    <source>
        <dbReference type="ARBA" id="ARBA00022968"/>
    </source>
</evidence>
<name>A0A7S3X8A8_EMIHU</name>
<reference evidence="11" key="1">
    <citation type="submission" date="2021-01" db="EMBL/GenBank/DDBJ databases">
        <authorList>
            <person name="Corre E."/>
            <person name="Pelletier E."/>
            <person name="Niang G."/>
            <person name="Scheremetjew M."/>
            <person name="Finn R."/>
            <person name="Kale V."/>
            <person name="Holt S."/>
            <person name="Cochrane G."/>
            <person name="Meng A."/>
            <person name="Brown T."/>
            <person name="Cohen L."/>
        </authorList>
    </citation>
    <scope>NUCLEOTIDE SEQUENCE</scope>
    <source>
        <strain evidence="11">379</strain>
    </source>
</reference>
<dbReference type="InterPro" id="IPR050943">
    <property type="entry name" value="Glycosyltr_29_Sialyltrsf"/>
</dbReference>
<dbReference type="Pfam" id="PF00777">
    <property type="entry name" value="Glyco_transf_29"/>
    <property type="match status" value="2"/>
</dbReference>
<dbReference type="PANTHER" id="PTHR11987:SF36">
    <property type="entry name" value="SIA-ALPHA-2,3-GAL-BETA-1,4-GLCNAC-R:ALPHA 2,8-SIALYLTRANSFERASE"/>
    <property type="match status" value="1"/>
</dbReference>
<accession>A0A7S3X8A8</accession>
<evidence type="ECO:0000256" key="1">
    <source>
        <dbReference type="ARBA" id="ARBA00004323"/>
    </source>
</evidence>
<dbReference type="GO" id="GO:0000139">
    <property type="term" value="C:Golgi membrane"/>
    <property type="evidence" value="ECO:0007669"/>
    <property type="project" value="UniProtKB-SubCell"/>
</dbReference>
<proteinExistence type="inferred from homology"/>
<evidence type="ECO:0000256" key="10">
    <source>
        <dbReference type="ARBA" id="ARBA00023180"/>
    </source>
</evidence>
<keyword evidence="3" id="KW-0328">Glycosyltransferase</keyword>
<keyword evidence="6" id="KW-0735">Signal-anchor</keyword>
<keyword evidence="4" id="KW-0808">Transferase</keyword>
<comment type="subcellular location">
    <subcellularLocation>
        <location evidence="1">Golgi apparatus membrane</location>
        <topology evidence="1">Single-pass type II membrane protein</topology>
    </subcellularLocation>
</comment>
<keyword evidence="8" id="KW-0333">Golgi apparatus</keyword>
<evidence type="ECO:0000313" key="11">
    <source>
        <dbReference type="EMBL" id="CAE0600729.1"/>
    </source>
</evidence>
<dbReference type="AlphaFoldDB" id="A0A7S3X8A8"/>
<evidence type="ECO:0000256" key="2">
    <source>
        <dbReference type="ARBA" id="ARBA00006003"/>
    </source>
</evidence>
<dbReference type="Gene3D" id="3.90.1480.20">
    <property type="entry name" value="Glycosyl transferase family 29"/>
    <property type="match status" value="1"/>
</dbReference>
<comment type="similarity">
    <text evidence="2">Belongs to the glycosyltransferase 29 family.</text>
</comment>
<evidence type="ECO:0000256" key="4">
    <source>
        <dbReference type="ARBA" id="ARBA00022679"/>
    </source>
</evidence>
<dbReference type="InterPro" id="IPR001675">
    <property type="entry name" value="Glyco_trans_29"/>
</dbReference>
<evidence type="ECO:0000256" key="8">
    <source>
        <dbReference type="ARBA" id="ARBA00023034"/>
    </source>
</evidence>
<protein>
    <submittedName>
        <fullName evidence="11">Uncharacterized protein</fullName>
    </submittedName>
</protein>
<keyword evidence="5" id="KW-0812">Transmembrane</keyword>
<organism evidence="11">
    <name type="scientific">Emiliania huxleyi</name>
    <name type="common">Coccolithophore</name>
    <name type="synonym">Pontosphaera huxleyi</name>
    <dbReference type="NCBI Taxonomy" id="2903"/>
    <lineage>
        <taxon>Eukaryota</taxon>
        <taxon>Haptista</taxon>
        <taxon>Haptophyta</taxon>
        <taxon>Prymnesiophyceae</taxon>
        <taxon>Isochrysidales</taxon>
        <taxon>Noelaerhabdaceae</taxon>
        <taxon>Emiliania</taxon>
    </lineage>
</organism>
<gene>
    <name evidence="11" type="ORF">EHUX00137_LOCUS47837</name>
</gene>
<evidence type="ECO:0000256" key="3">
    <source>
        <dbReference type="ARBA" id="ARBA00022676"/>
    </source>
</evidence>
<keyword evidence="7" id="KW-1133">Transmembrane helix</keyword>